<name>A0A1I0Q5G4_9BACT</name>
<gene>
    <name evidence="1" type="ORF">SAMN04488122_1231</name>
</gene>
<dbReference type="STRING" id="29529.SAMN04488122_1231"/>
<reference evidence="2" key="1">
    <citation type="submission" date="2016-10" db="EMBL/GenBank/DDBJ databases">
        <authorList>
            <person name="Varghese N."/>
            <person name="Submissions S."/>
        </authorList>
    </citation>
    <scope>NUCLEOTIDE SEQUENCE [LARGE SCALE GENOMIC DNA]</scope>
    <source>
        <strain evidence="2">DSM 3695</strain>
    </source>
</reference>
<evidence type="ECO:0000313" key="2">
    <source>
        <dbReference type="Proteomes" id="UP000199310"/>
    </source>
</evidence>
<proteinExistence type="predicted"/>
<sequence>MKSYFSTNRVLAWTITGVAVATIFFACKKEITTDTAPNNQSDNNAIAASQHEAAVSAMYGGLFETVGQIAVEQGLFINGRKAGVSNTTNAVVTSCPVAELLDATSPTQWPKRVDIDFGDSCLDRYGVYRSGILHVIFSGPLFNANSTIVIESRGYKLNGKAVDGRFAISGATYSKTAGIQYTAEVTGGKVTLNDSTIVNYTSKRTIKQTAGFDQVEPLRNPADDVYAVEGTATISYVKGPVVGATATFTSQEALVKIDDCHHFVKGKLKVELDKVTGVIDYGNGKCTDPITITVGDKTKQIQL</sequence>
<dbReference type="AlphaFoldDB" id="A0A1I0Q5G4"/>
<dbReference type="RefSeq" id="WP_089891897.1">
    <property type="nucleotide sequence ID" value="NZ_FOJG01000001.1"/>
</dbReference>
<keyword evidence="2" id="KW-1185">Reference proteome</keyword>
<accession>A0A1I0Q5G4</accession>
<dbReference type="PROSITE" id="PS51257">
    <property type="entry name" value="PROKAR_LIPOPROTEIN"/>
    <property type="match status" value="1"/>
</dbReference>
<evidence type="ECO:0008006" key="3">
    <source>
        <dbReference type="Google" id="ProtNLM"/>
    </source>
</evidence>
<dbReference type="EMBL" id="FOJG01000001">
    <property type="protein sequence ID" value="SEW22033.1"/>
    <property type="molecule type" value="Genomic_DNA"/>
</dbReference>
<dbReference type="OrthoDB" id="1114031at2"/>
<organism evidence="1 2">
    <name type="scientific">Chitinophaga arvensicola</name>
    <dbReference type="NCBI Taxonomy" id="29529"/>
    <lineage>
        <taxon>Bacteria</taxon>
        <taxon>Pseudomonadati</taxon>
        <taxon>Bacteroidota</taxon>
        <taxon>Chitinophagia</taxon>
        <taxon>Chitinophagales</taxon>
        <taxon>Chitinophagaceae</taxon>
        <taxon>Chitinophaga</taxon>
    </lineage>
</organism>
<evidence type="ECO:0000313" key="1">
    <source>
        <dbReference type="EMBL" id="SEW22033.1"/>
    </source>
</evidence>
<protein>
    <recommendedName>
        <fullName evidence="3">Lipoprotein</fullName>
    </recommendedName>
</protein>
<dbReference type="Proteomes" id="UP000199310">
    <property type="component" value="Unassembled WGS sequence"/>
</dbReference>